<evidence type="ECO:0000256" key="2">
    <source>
        <dbReference type="ARBA" id="ARBA00023008"/>
    </source>
</evidence>
<dbReference type="PANTHER" id="PTHR33677">
    <property type="entry name" value="TRANSCRIPTIONAL REPRESSOR FRMR-RELATED"/>
    <property type="match status" value="1"/>
</dbReference>
<dbReference type="CDD" id="cd10148">
    <property type="entry name" value="CsoR-like_DUF156"/>
    <property type="match status" value="1"/>
</dbReference>
<protein>
    <submittedName>
        <fullName evidence="3">Metal-sensitive transcriptional regulator</fullName>
    </submittedName>
</protein>
<gene>
    <name evidence="3" type="ORF">HF526_14195</name>
</gene>
<dbReference type="Gene3D" id="1.20.58.1000">
    <property type="entry name" value="Metal-sensitive repressor, helix protomer"/>
    <property type="match status" value="1"/>
</dbReference>
<sequence>MNGYADDKDVLLAQLRGIEGQVADLAGMIESDTYCIDVLTQVATATRALRDVALQLLDAHLAHCVTDAAAQGGELATQKVREANAAIARLVKS</sequence>
<evidence type="ECO:0000313" key="3">
    <source>
        <dbReference type="EMBL" id="NMH98451.1"/>
    </source>
</evidence>
<keyword evidence="4" id="KW-1185">Reference proteome</keyword>
<proteinExistence type="inferred from homology"/>
<evidence type="ECO:0000313" key="4">
    <source>
        <dbReference type="Proteomes" id="UP000820669"/>
    </source>
</evidence>
<evidence type="ECO:0000256" key="1">
    <source>
        <dbReference type="ARBA" id="ARBA00005428"/>
    </source>
</evidence>
<dbReference type="Pfam" id="PF02583">
    <property type="entry name" value="Trns_repr_metal"/>
    <property type="match status" value="1"/>
</dbReference>
<comment type="caution">
    <text evidence="3">The sequence shown here is derived from an EMBL/GenBank/DDBJ whole genome shotgun (WGS) entry which is preliminary data.</text>
</comment>
<dbReference type="RefSeq" id="WP_169381901.1">
    <property type="nucleotide sequence ID" value="NZ_JAAXLA010000023.1"/>
</dbReference>
<dbReference type="InterPro" id="IPR003735">
    <property type="entry name" value="Metal_Tscrpt_repr"/>
</dbReference>
<dbReference type="Proteomes" id="UP000820669">
    <property type="component" value="Unassembled WGS sequence"/>
</dbReference>
<dbReference type="EMBL" id="JAAXLA010000023">
    <property type="protein sequence ID" value="NMH98451.1"/>
    <property type="molecule type" value="Genomic_DNA"/>
</dbReference>
<organism evidence="3 4">
    <name type="scientific">Pseudonocardia acidicola</name>
    <dbReference type="NCBI Taxonomy" id="2724939"/>
    <lineage>
        <taxon>Bacteria</taxon>
        <taxon>Bacillati</taxon>
        <taxon>Actinomycetota</taxon>
        <taxon>Actinomycetes</taxon>
        <taxon>Pseudonocardiales</taxon>
        <taxon>Pseudonocardiaceae</taxon>
        <taxon>Pseudonocardia</taxon>
    </lineage>
</organism>
<dbReference type="PANTHER" id="PTHR33677:SF3">
    <property type="entry name" value="COPPER-SENSING TRANSCRIPTIONAL REPRESSOR RICR"/>
    <property type="match status" value="1"/>
</dbReference>
<dbReference type="InterPro" id="IPR038390">
    <property type="entry name" value="Metal_Tscrpt_repr_sf"/>
</dbReference>
<reference evidence="3 4" key="1">
    <citation type="submission" date="2020-04" db="EMBL/GenBank/DDBJ databases">
        <authorList>
            <person name="Klaysubun C."/>
            <person name="Duangmal K."/>
            <person name="Lipun K."/>
        </authorList>
    </citation>
    <scope>NUCLEOTIDE SEQUENCE [LARGE SCALE GENOMIC DNA]</scope>
    <source>
        <strain evidence="3 4">K10HN5</strain>
    </source>
</reference>
<name>A0ABX1SA66_9PSEU</name>
<keyword evidence="2" id="KW-0186">Copper</keyword>
<accession>A0ABX1SA66</accession>
<comment type="similarity">
    <text evidence="1">Belongs to the CsoR family.</text>
</comment>